<feature type="compositionally biased region" description="Low complexity" evidence="9">
    <location>
        <begin position="129"/>
        <end position="171"/>
    </location>
</feature>
<keyword evidence="8" id="KW-0624">Polysaccharide degradation</keyword>
<dbReference type="InterPro" id="IPR001701">
    <property type="entry name" value="Glyco_hydro_9"/>
</dbReference>
<comment type="caution">
    <text evidence="12">The sequence shown here is derived from an EMBL/GenBank/DDBJ whole genome shotgun (WGS) entry which is preliminary data.</text>
</comment>
<dbReference type="InterPro" id="IPR012341">
    <property type="entry name" value="6hp_glycosidase-like_sf"/>
</dbReference>
<dbReference type="Pfam" id="PF00759">
    <property type="entry name" value="Glyco_hydro_9"/>
    <property type="match status" value="1"/>
</dbReference>
<comment type="catalytic activity">
    <reaction evidence="1">
        <text>Endohydrolysis of (1-&gt;4)-beta-D-glucosidic linkages in cellulose, lichenin and cereal beta-D-glucans.</text>
        <dbReference type="EC" id="3.2.1.4"/>
    </reaction>
</comment>
<feature type="compositionally biased region" description="Polar residues" evidence="9">
    <location>
        <begin position="172"/>
        <end position="181"/>
    </location>
</feature>
<evidence type="ECO:0000256" key="6">
    <source>
        <dbReference type="ARBA" id="ARBA00023277"/>
    </source>
</evidence>
<dbReference type="AlphaFoldDB" id="A0A8S4NSJ2"/>
<accession>A0A8S4NSJ2</accession>
<feature type="region of interest" description="Disordered" evidence="9">
    <location>
        <begin position="441"/>
        <end position="462"/>
    </location>
</feature>
<gene>
    <name evidence="12" type="ORF">OFUS_LOCUS10821</name>
</gene>
<evidence type="ECO:0000259" key="11">
    <source>
        <dbReference type="Pfam" id="PF00759"/>
    </source>
</evidence>
<evidence type="ECO:0000256" key="2">
    <source>
        <dbReference type="ARBA" id="ARBA00007072"/>
    </source>
</evidence>
<dbReference type="EMBL" id="CAIIXF020000005">
    <property type="protein sequence ID" value="CAH1784665.1"/>
    <property type="molecule type" value="Genomic_DNA"/>
</dbReference>
<reference evidence="12" key="1">
    <citation type="submission" date="2022-03" db="EMBL/GenBank/DDBJ databases">
        <authorList>
            <person name="Martin C."/>
        </authorList>
    </citation>
    <scope>NUCLEOTIDE SEQUENCE</scope>
</reference>
<evidence type="ECO:0000256" key="7">
    <source>
        <dbReference type="ARBA" id="ARBA00023295"/>
    </source>
</evidence>
<sequence length="914" mass="97943">MSSPLSCVVILSLSLTLSSAGNLIKTHSWNPSPSITETNFEVDVTANEAKSTDWELIVEFSAPVSAITEWTTSATMQAGSGGKIWELSDKYSKTFQNGEAFQFTFQATSEVPVTGTVRWANGPVESGESTTTSSTTQSTTLSTTQSTIPSTTPTTTPSTTPTTSASTGATSGNLIKTHSWNSSPSITETNFAVNITANEAKSTDWKLIVEFSGPEWTTSATMQAGSGGKIWEISDKYSKTFQNGEAFQFTFQATSELPVTGTVRWANGPSEPGESTTTSSTTQSTTLSTTQSTTPSTTPTTTPSTTPTTTPSTTPTTTPSTTQTTTPSTTQTTTPSATPTASATTGTACNEWRNVRFGASWNGGLEAYVEITGYTIRLSTNVDIYAFEQWEGGQCTRDGNQVRMQYDSSSSERKFLIRFDGSIDPSSVKVCADADDSALDNPGSCDGSSTGGGSGGSGGSTGGSTCAYETDVVPGTAEYLDVLHKSILFYEAQRSGELPTDNRISWRGDSALSDIDGSRDLTGGWYDAGDHVKFGFPMAWSATTLIWGMIEFESGYGTEIDNALDQVKWALDYFLKCNVMDSNGQTIKFYGQIGNGQADHNYWGPAEAMTMARPIAYLSTSSPGSDLAAETAAALAAGYILFKDSDLTYANTLLENAKALYSFAETYKGKYSDSIGDASAFYNSWSGYNDELAWGAAWLYKATNDPAYKAKISNCNGVKEEFSWDEKCPGVNALMAEEDNAHKATLMTFADNWAGKSLTPCGLAWLREWGPNRYAANAALITLFASKYADTTSDATKYLEFAEGQIHYMLGYGSPMSFVVGFNHSEAPDYPDRPHHRGSSCIWLGGQSYTCESDPNKANPNILVGALVGGPDQNDNYKNDRNDYIQNEVACDYNAGFQSAVAGLRLHLSNGGNW</sequence>
<dbReference type="GO" id="GO:0008810">
    <property type="term" value="F:cellulase activity"/>
    <property type="evidence" value="ECO:0007669"/>
    <property type="project" value="UniProtKB-EC"/>
</dbReference>
<keyword evidence="6" id="KW-0119">Carbohydrate metabolism</keyword>
<organism evidence="12 13">
    <name type="scientific">Owenia fusiformis</name>
    <name type="common">Polychaete worm</name>
    <dbReference type="NCBI Taxonomy" id="6347"/>
    <lineage>
        <taxon>Eukaryota</taxon>
        <taxon>Metazoa</taxon>
        <taxon>Spiralia</taxon>
        <taxon>Lophotrochozoa</taxon>
        <taxon>Annelida</taxon>
        <taxon>Polychaeta</taxon>
        <taxon>Sedentaria</taxon>
        <taxon>Canalipalpata</taxon>
        <taxon>Sabellida</taxon>
        <taxon>Oweniida</taxon>
        <taxon>Oweniidae</taxon>
        <taxon>Owenia</taxon>
    </lineage>
</organism>
<evidence type="ECO:0000256" key="9">
    <source>
        <dbReference type="SAM" id="MobiDB-lite"/>
    </source>
</evidence>
<evidence type="ECO:0000313" key="13">
    <source>
        <dbReference type="Proteomes" id="UP000749559"/>
    </source>
</evidence>
<keyword evidence="5" id="KW-0136">Cellulose degradation</keyword>
<dbReference type="PANTHER" id="PTHR22298">
    <property type="entry name" value="ENDO-1,4-BETA-GLUCANASE"/>
    <property type="match status" value="1"/>
</dbReference>
<feature type="domain" description="Glycoside hydrolase family 9" evidence="11">
    <location>
        <begin position="479"/>
        <end position="900"/>
    </location>
</feature>
<evidence type="ECO:0000256" key="4">
    <source>
        <dbReference type="ARBA" id="ARBA00022801"/>
    </source>
</evidence>
<dbReference type="SUPFAM" id="SSF48208">
    <property type="entry name" value="Six-hairpin glycosidases"/>
    <property type="match status" value="1"/>
</dbReference>
<feature type="region of interest" description="Disordered" evidence="9">
    <location>
        <begin position="118"/>
        <end position="181"/>
    </location>
</feature>
<feature type="compositionally biased region" description="Low complexity" evidence="9">
    <location>
        <begin position="275"/>
        <end position="345"/>
    </location>
</feature>
<evidence type="ECO:0000256" key="3">
    <source>
        <dbReference type="ARBA" id="ARBA00012601"/>
    </source>
</evidence>
<feature type="region of interest" description="Disordered" evidence="9">
    <location>
        <begin position="262"/>
        <end position="345"/>
    </location>
</feature>
<feature type="compositionally biased region" description="Gly residues" evidence="9">
    <location>
        <begin position="449"/>
        <end position="462"/>
    </location>
</feature>
<dbReference type="GO" id="GO:0030245">
    <property type="term" value="P:cellulose catabolic process"/>
    <property type="evidence" value="ECO:0007669"/>
    <property type="project" value="UniProtKB-KW"/>
</dbReference>
<evidence type="ECO:0000313" key="12">
    <source>
        <dbReference type="EMBL" id="CAH1784665.1"/>
    </source>
</evidence>
<evidence type="ECO:0000256" key="8">
    <source>
        <dbReference type="ARBA" id="ARBA00023326"/>
    </source>
</evidence>
<evidence type="ECO:0000256" key="1">
    <source>
        <dbReference type="ARBA" id="ARBA00000966"/>
    </source>
</evidence>
<keyword evidence="7" id="KW-0326">Glycosidase</keyword>
<proteinExistence type="inferred from homology"/>
<feature type="signal peptide" evidence="10">
    <location>
        <begin position="1"/>
        <end position="20"/>
    </location>
</feature>
<protein>
    <recommendedName>
        <fullName evidence="3">cellulase</fullName>
        <ecNumber evidence="3">3.2.1.4</ecNumber>
    </recommendedName>
</protein>
<dbReference type="Gene3D" id="1.50.10.10">
    <property type="match status" value="1"/>
</dbReference>
<dbReference type="Proteomes" id="UP000749559">
    <property type="component" value="Unassembled WGS sequence"/>
</dbReference>
<dbReference type="EC" id="3.2.1.4" evidence="3"/>
<name>A0A8S4NSJ2_OWEFU</name>
<keyword evidence="10" id="KW-0732">Signal</keyword>
<evidence type="ECO:0000256" key="10">
    <source>
        <dbReference type="SAM" id="SignalP"/>
    </source>
</evidence>
<keyword evidence="13" id="KW-1185">Reference proteome</keyword>
<evidence type="ECO:0000256" key="5">
    <source>
        <dbReference type="ARBA" id="ARBA00023001"/>
    </source>
</evidence>
<feature type="chain" id="PRO_5035914186" description="cellulase" evidence="10">
    <location>
        <begin position="21"/>
        <end position="914"/>
    </location>
</feature>
<dbReference type="OrthoDB" id="10257085at2759"/>
<keyword evidence="4" id="KW-0378">Hydrolase</keyword>
<dbReference type="InterPro" id="IPR008928">
    <property type="entry name" value="6-hairpin_glycosidase_sf"/>
</dbReference>
<comment type="similarity">
    <text evidence="2">Belongs to the glycosyl hydrolase 9 (cellulase E) family.</text>
</comment>